<proteinExistence type="predicted"/>
<dbReference type="Gramene" id="Mp1g07680.1">
    <property type="protein sequence ID" value="Mp1g07680.1.cds"/>
    <property type="gene ID" value="Mp1g07680"/>
</dbReference>
<accession>A0A2R6X4G9</accession>
<protein>
    <submittedName>
        <fullName evidence="1">Uncharacterized protein</fullName>
    </submittedName>
</protein>
<dbReference type="Proteomes" id="UP000244005">
    <property type="component" value="Unassembled WGS sequence"/>
</dbReference>
<evidence type="ECO:0000313" key="1">
    <source>
        <dbReference type="EMBL" id="PTQ41006.1"/>
    </source>
</evidence>
<name>A0A2R6X4G9_MARPO</name>
<dbReference type="EMBL" id="KZ772708">
    <property type="protein sequence ID" value="PTQ41006.1"/>
    <property type="molecule type" value="Genomic_DNA"/>
</dbReference>
<dbReference type="AlphaFoldDB" id="A0A2R6X4G9"/>
<reference evidence="2" key="1">
    <citation type="journal article" date="2017" name="Cell">
        <title>Insights into land plant evolution garnered from the Marchantia polymorpha genome.</title>
        <authorList>
            <person name="Bowman J.L."/>
            <person name="Kohchi T."/>
            <person name="Yamato K.T."/>
            <person name="Jenkins J."/>
            <person name="Shu S."/>
            <person name="Ishizaki K."/>
            <person name="Yamaoka S."/>
            <person name="Nishihama R."/>
            <person name="Nakamura Y."/>
            <person name="Berger F."/>
            <person name="Adam C."/>
            <person name="Aki S.S."/>
            <person name="Althoff F."/>
            <person name="Araki T."/>
            <person name="Arteaga-Vazquez M.A."/>
            <person name="Balasubrmanian S."/>
            <person name="Barry K."/>
            <person name="Bauer D."/>
            <person name="Boehm C.R."/>
            <person name="Briginshaw L."/>
            <person name="Caballero-Perez J."/>
            <person name="Catarino B."/>
            <person name="Chen F."/>
            <person name="Chiyoda S."/>
            <person name="Chovatia M."/>
            <person name="Davies K.M."/>
            <person name="Delmans M."/>
            <person name="Demura T."/>
            <person name="Dierschke T."/>
            <person name="Dolan L."/>
            <person name="Dorantes-Acosta A.E."/>
            <person name="Eklund D.M."/>
            <person name="Florent S.N."/>
            <person name="Flores-Sandoval E."/>
            <person name="Fujiyama A."/>
            <person name="Fukuzawa H."/>
            <person name="Galik B."/>
            <person name="Grimanelli D."/>
            <person name="Grimwood J."/>
            <person name="Grossniklaus U."/>
            <person name="Hamada T."/>
            <person name="Haseloff J."/>
            <person name="Hetherington A.J."/>
            <person name="Higo A."/>
            <person name="Hirakawa Y."/>
            <person name="Hundley H.N."/>
            <person name="Ikeda Y."/>
            <person name="Inoue K."/>
            <person name="Inoue S.I."/>
            <person name="Ishida S."/>
            <person name="Jia Q."/>
            <person name="Kakita M."/>
            <person name="Kanazawa T."/>
            <person name="Kawai Y."/>
            <person name="Kawashima T."/>
            <person name="Kennedy M."/>
            <person name="Kinose K."/>
            <person name="Kinoshita T."/>
            <person name="Kohara Y."/>
            <person name="Koide E."/>
            <person name="Komatsu K."/>
            <person name="Kopischke S."/>
            <person name="Kubo M."/>
            <person name="Kyozuka J."/>
            <person name="Lagercrantz U."/>
            <person name="Lin S.S."/>
            <person name="Lindquist E."/>
            <person name="Lipzen A.M."/>
            <person name="Lu C.W."/>
            <person name="De Luna E."/>
            <person name="Martienssen R.A."/>
            <person name="Minamino N."/>
            <person name="Mizutani M."/>
            <person name="Mizutani M."/>
            <person name="Mochizuki N."/>
            <person name="Monte I."/>
            <person name="Mosher R."/>
            <person name="Nagasaki H."/>
            <person name="Nakagami H."/>
            <person name="Naramoto S."/>
            <person name="Nishitani K."/>
            <person name="Ohtani M."/>
            <person name="Okamoto T."/>
            <person name="Okumura M."/>
            <person name="Phillips J."/>
            <person name="Pollak B."/>
            <person name="Reinders A."/>
            <person name="Rovekamp M."/>
            <person name="Sano R."/>
            <person name="Sawa S."/>
            <person name="Schmid M.W."/>
            <person name="Shirakawa M."/>
            <person name="Solano R."/>
            <person name="Spunde A."/>
            <person name="Suetsugu N."/>
            <person name="Sugano S."/>
            <person name="Sugiyama A."/>
            <person name="Sun R."/>
            <person name="Suzuki Y."/>
            <person name="Takenaka M."/>
            <person name="Takezawa D."/>
            <person name="Tomogane H."/>
            <person name="Tsuzuki M."/>
            <person name="Ueda T."/>
            <person name="Umeda M."/>
            <person name="Ward J.M."/>
            <person name="Watanabe Y."/>
            <person name="Yazaki K."/>
            <person name="Yokoyama R."/>
            <person name="Yoshitake Y."/>
            <person name="Yotsui I."/>
            <person name="Zachgo S."/>
            <person name="Schmutz J."/>
        </authorList>
    </citation>
    <scope>NUCLEOTIDE SEQUENCE [LARGE SCALE GENOMIC DNA]</scope>
    <source>
        <strain evidence="2">Tak-1</strain>
    </source>
</reference>
<organism evidence="1 2">
    <name type="scientific">Marchantia polymorpha</name>
    <name type="common">Common liverwort</name>
    <name type="synonym">Marchantia aquatica</name>
    <dbReference type="NCBI Taxonomy" id="3197"/>
    <lineage>
        <taxon>Eukaryota</taxon>
        <taxon>Viridiplantae</taxon>
        <taxon>Streptophyta</taxon>
        <taxon>Embryophyta</taxon>
        <taxon>Marchantiophyta</taxon>
        <taxon>Marchantiopsida</taxon>
        <taxon>Marchantiidae</taxon>
        <taxon>Marchantiales</taxon>
        <taxon>Marchantiaceae</taxon>
        <taxon>Marchantia</taxon>
    </lineage>
</organism>
<sequence>MTCTSSMFDRSAPGRIVWCVSHGNHTLYRVEIASFGISDRIPLINSTLSSPRDVFPGGAQSGLESRGERASAAPLSSLLHPAHEQIPEYNAFPRPRPSDPLTHLTRTLSDLFRTTSSGRVIGVYLNHAYFPYDNRFDTCFVGSHLQYWSIQSQHGPCLNVSVCLQL</sequence>
<evidence type="ECO:0000313" key="2">
    <source>
        <dbReference type="Proteomes" id="UP000244005"/>
    </source>
</evidence>
<gene>
    <name evidence="1" type="ORF">MARPO_0036s0014</name>
</gene>
<keyword evidence="2" id="KW-1185">Reference proteome</keyword>
<dbReference type="OrthoDB" id="10569525at2759"/>